<dbReference type="Pfam" id="PF01609">
    <property type="entry name" value="DDE_Tnp_1"/>
    <property type="match status" value="1"/>
</dbReference>
<feature type="domain" description="Transposase InsH N-terminal" evidence="5">
    <location>
        <begin position="17"/>
        <end position="110"/>
    </location>
</feature>
<keyword evidence="3" id="KW-0233">DNA recombination</keyword>
<gene>
    <name evidence="6" type="ORF">GALL_382990</name>
</gene>
<evidence type="ECO:0000256" key="3">
    <source>
        <dbReference type="ARBA" id="ARBA00023172"/>
    </source>
</evidence>
<dbReference type="GO" id="GO:0003677">
    <property type="term" value="F:DNA binding"/>
    <property type="evidence" value="ECO:0007669"/>
    <property type="project" value="UniProtKB-KW"/>
</dbReference>
<dbReference type="Pfam" id="PF05598">
    <property type="entry name" value="DUF772"/>
    <property type="match status" value="1"/>
</dbReference>
<dbReference type="InterPro" id="IPR008490">
    <property type="entry name" value="Transposase_InsH_N"/>
</dbReference>
<dbReference type="InterPro" id="IPR002559">
    <property type="entry name" value="Transposase_11"/>
</dbReference>
<accession>A0A1J5QJ00</accession>
<comment type="caution">
    <text evidence="6">The sequence shown here is derived from an EMBL/GenBank/DDBJ whole genome shotgun (WGS) entry which is preliminary data.</text>
</comment>
<sequence length="259" mass="29194">MKQMSFAASEYVKKPKQTRKERFLQEMELVVPWTRLLAVIEPHYPKAGNGRRPYELATMLRIHFMQQWFGYSDAAMEEALHDIPLLRHFAGLDAGVDTMPDETTILNFRQLLEQHGLSKQMFAAVNGLLTEQGLLLREGTTVDATLIAAPPSTKNRDGKRDLEMMQTRKGNQWCFGMKAHIGVDDQSGLVHTVIGATAKDSDMSQFTGLLHGEEDRVSADRGYDYPSIHQHLEVMLTEDWVACKTACNSFQIPGVNSVQ</sequence>
<dbReference type="NCBIfam" id="NF033581">
    <property type="entry name" value="transpos_IS5_4"/>
    <property type="match status" value="1"/>
</dbReference>
<dbReference type="GO" id="GO:0006313">
    <property type="term" value="P:DNA transposition"/>
    <property type="evidence" value="ECO:0007669"/>
    <property type="project" value="InterPro"/>
</dbReference>
<dbReference type="GO" id="GO:0004803">
    <property type="term" value="F:transposase activity"/>
    <property type="evidence" value="ECO:0007669"/>
    <property type="project" value="InterPro"/>
</dbReference>
<name>A0A1J5QJ00_9ZZZZ</name>
<evidence type="ECO:0000259" key="4">
    <source>
        <dbReference type="Pfam" id="PF01609"/>
    </source>
</evidence>
<dbReference type="PANTHER" id="PTHR35604">
    <property type="entry name" value="TRANSPOSASE INSH FOR INSERTION SEQUENCE ELEMENT IS5A-RELATED"/>
    <property type="match status" value="1"/>
</dbReference>
<keyword evidence="2" id="KW-0238">DNA-binding</keyword>
<comment type="function">
    <text evidence="1">Involved in the transposition of the insertion sequence IS5.</text>
</comment>
<dbReference type="InterPro" id="IPR047959">
    <property type="entry name" value="Transpos_IS5"/>
</dbReference>
<protein>
    <submittedName>
        <fullName evidence="6">Transposase DDE domain protein</fullName>
    </submittedName>
</protein>
<organism evidence="6">
    <name type="scientific">mine drainage metagenome</name>
    <dbReference type="NCBI Taxonomy" id="410659"/>
    <lineage>
        <taxon>unclassified sequences</taxon>
        <taxon>metagenomes</taxon>
        <taxon>ecological metagenomes</taxon>
    </lineage>
</organism>
<proteinExistence type="predicted"/>
<feature type="domain" description="Transposase IS4-like" evidence="4">
    <location>
        <begin position="138"/>
        <end position="233"/>
    </location>
</feature>
<dbReference type="EMBL" id="MLJW01001132">
    <property type="protein sequence ID" value="OIQ79948.1"/>
    <property type="molecule type" value="Genomic_DNA"/>
</dbReference>
<evidence type="ECO:0000256" key="2">
    <source>
        <dbReference type="ARBA" id="ARBA00023125"/>
    </source>
</evidence>
<dbReference type="AlphaFoldDB" id="A0A1J5QJ00"/>
<evidence type="ECO:0000259" key="5">
    <source>
        <dbReference type="Pfam" id="PF05598"/>
    </source>
</evidence>
<dbReference type="PANTHER" id="PTHR35604:SF2">
    <property type="entry name" value="TRANSPOSASE INSH FOR INSERTION SEQUENCE ELEMENT IS5A-RELATED"/>
    <property type="match status" value="1"/>
</dbReference>
<reference evidence="6" key="1">
    <citation type="submission" date="2016-10" db="EMBL/GenBank/DDBJ databases">
        <title>Sequence of Gallionella enrichment culture.</title>
        <authorList>
            <person name="Poehlein A."/>
            <person name="Muehling M."/>
            <person name="Daniel R."/>
        </authorList>
    </citation>
    <scope>NUCLEOTIDE SEQUENCE</scope>
</reference>
<evidence type="ECO:0000256" key="1">
    <source>
        <dbReference type="ARBA" id="ARBA00003544"/>
    </source>
</evidence>
<evidence type="ECO:0000313" key="6">
    <source>
        <dbReference type="EMBL" id="OIQ79948.1"/>
    </source>
</evidence>